<dbReference type="RefSeq" id="WP_154727822.1">
    <property type="nucleotide sequence ID" value="NZ_SZYE01000002.1"/>
</dbReference>
<name>A0A7Z8K2G4_9CELL</name>
<dbReference type="Proteomes" id="UP000308121">
    <property type="component" value="Unassembled WGS sequence"/>
</dbReference>
<reference evidence="1 2" key="1">
    <citation type="submission" date="2019-05" db="EMBL/GenBank/DDBJ databases">
        <title>Genome sequence of Cellulomonas hominis strain CS1.</title>
        <authorList>
            <person name="Belmont J."/>
            <person name="Maclea K.S."/>
        </authorList>
    </citation>
    <scope>NUCLEOTIDE SEQUENCE [LARGE SCALE GENOMIC DNA]</scope>
    <source>
        <strain evidence="1 2">CS1</strain>
    </source>
</reference>
<protein>
    <submittedName>
        <fullName evidence="1">Uncharacterized protein</fullName>
    </submittedName>
</protein>
<sequence length="211" mass="22676">MLLTGYVRPTIREPVLLDPDGRPVRYGGRWPDGPPDAAYGVDSHPGRFAPLHDVADALVRHLAARHDVAVTDDLACADDLRHPVAGAVRAVRLVPRRETAAPLTVVWTGYPAVALHAGLLHDFPFPVCGCDACDEAWPAVADDLEWHVGAVVAGGYRERAARSRTGYDLAGDGRAVGGSGIVTDRVDRRYVRAARKRLAAVAGGWAAWPQR</sequence>
<dbReference type="Pfam" id="PF19736">
    <property type="entry name" value="DUF6226"/>
    <property type="match status" value="1"/>
</dbReference>
<evidence type="ECO:0000313" key="1">
    <source>
        <dbReference type="EMBL" id="TKR27417.1"/>
    </source>
</evidence>
<organism evidence="1 2">
    <name type="scientific">Cellulomonas hominis</name>
    <dbReference type="NCBI Taxonomy" id="156981"/>
    <lineage>
        <taxon>Bacteria</taxon>
        <taxon>Bacillati</taxon>
        <taxon>Actinomycetota</taxon>
        <taxon>Actinomycetes</taxon>
        <taxon>Micrococcales</taxon>
        <taxon>Cellulomonadaceae</taxon>
        <taxon>Cellulomonas</taxon>
    </lineage>
</organism>
<comment type="caution">
    <text evidence="1">The sequence shown here is derived from an EMBL/GenBank/DDBJ whole genome shotgun (WGS) entry which is preliminary data.</text>
</comment>
<gene>
    <name evidence="1" type="ORF">FA014_00845</name>
</gene>
<dbReference type="AlphaFoldDB" id="A0A7Z8K2G4"/>
<accession>A0A7Z8K2G4</accession>
<proteinExistence type="predicted"/>
<dbReference type="InterPro" id="IPR045773">
    <property type="entry name" value="DUF6226"/>
</dbReference>
<dbReference type="EMBL" id="SZYE01000002">
    <property type="protein sequence ID" value="TKR27417.1"/>
    <property type="molecule type" value="Genomic_DNA"/>
</dbReference>
<evidence type="ECO:0000313" key="2">
    <source>
        <dbReference type="Proteomes" id="UP000308121"/>
    </source>
</evidence>
<dbReference type="OrthoDB" id="3290597at2"/>